<gene>
    <name evidence="4" type="ORF">SCP_0506940</name>
</gene>
<organism evidence="4 5">
    <name type="scientific">Sparassis crispa</name>
    <dbReference type="NCBI Taxonomy" id="139825"/>
    <lineage>
        <taxon>Eukaryota</taxon>
        <taxon>Fungi</taxon>
        <taxon>Dikarya</taxon>
        <taxon>Basidiomycota</taxon>
        <taxon>Agaricomycotina</taxon>
        <taxon>Agaricomycetes</taxon>
        <taxon>Polyporales</taxon>
        <taxon>Sparassidaceae</taxon>
        <taxon>Sparassis</taxon>
    </lineage>
</organism>
<dbReference type="InterPro" id="IPR051164">
    <property type="entry name" value="NmrA-like_oxidored"/>
</dbReference>
<dbReference type="CDD" id="cd05251">
    <property type="entry name" value="NmrA_like_SDR_a"/>
    <property type="match status" value="1"/>
</dbReference>
<keyword evidence="4" id="KW-0808">Transferase</keyword>
<reference evidence="4 5" key="1">
    <citation type="journal article" date="2018" name="Sci. Rep.">
        <title>Genome sequence of the cauliflower mushroom Sparassis crispa (Hanabiratake) and its association with beneficial usage.</title>
        <authorList>
            <person name="Kiyama R."/>
            <person name="Furutani Y."/>
            <person name="Kawaguchi K."/>
            <person name="Nakanishi T."/>
        </authorList>
    </citation>
    <scope>NUCLEOTIDE SEQUENCE [LARGE SCALE GENOMIC DNA]</scope>
</reference>
<evidence type="ECO:0000313" key="4">
    <source>
        <dbReference type="EMBL" id="GBE83639.1"/>
    </source>
</evidence>
<name>A0A401GN97_9APHY</name>
<dbReference type="EMBL" id="BFAD01000005">
    <property type="protein sequence ID" value="GBE83639.1"/>
    <property type="molecule type" value="Genomic_DNA"/>
</dbReference>
<dbReference type="Gene3D" id="3.90.25.10">
    <property type="entry name" value="UDP-galactose 4-epimerase, domain 1"/>
    <property type="match status" value="1"/>
</dbReference>
<sequence>MSSSTTRKVILVIGATGAQGLAVIDKLLEPSADGEPSPYTIRALTRDPQSRRSQELAHKGVELVRGSFYDFPTVKAALEGAYGAWVNTDGFTVGEAKEIFAGMRIFELAKQSKTMRHYVWSSLDHSLKKGNYDQQYRCEHFDGKGLVAEWLKSQPSEVSDTSMSWSVVTSGPYMDMLYQPMFGPLNRRADGTFVFATPIGTGHVPMIALSDLGFFARYTFDHRALTSAAELEVASDMVDWEYLLATFKKVTGQKAVIVHQSFDEWVMNLNNTDAPIANEQKVLESAQTTWRENFSGWWSLFRDNMIKRDMQWIRSVNPHATTLEAWMREKDYKGESAFLLKNSEDAKSISVNRERASQL</sequence>
<keyword evidence="2" id="KW-0521">NADP</keyword>
<dbReference type="Gene3D" id="3.40.50.720">
    <property type="entry name" value="NAD(P)-binding Rossmann-like Domain"/>
    <property type="match status" value="1"/>
</dbReference>
<dbReference type="PANTHER" id="PTHR42748:SF14">
    <property type="entry name" value="SNOAL-LIKE DOMAIN-CONTAINING PROTEIN"/>
    <property type="match status" value="1"/>
</dbReference>
<dbReference type="GO" id="GO:0016740">
    <property type="term" value="F:transferase activity"/>
    <property type="evidence" value="ECO:0007669"/>
    <property type="project" value="UniProtKB-KW"/>
</dbReference>
<dbReference type="InterPro" id="IPR008030">
    <property type="entry name" value="NmrA-like"/>
</dbReference>
<accession>A0A401GN97</accession>
<comment type="similarity">
    <text evidence="1">Belongs to the NmrA-type oxidoreductase family.</text>
</comment>
<evidence type="ECO:0000256" key="2">
    <source>
        <dbReference type="ARBA" id="ARBA00022857"/>
    </source>
</evidence>
<protein>
    <submittedName>
        <fullName evidence="4">Glutathione S-transferase 3</fullName>
    </submittedName>
</protein>
<feature type="domain" description="NmrA-like" evidence="3">
    <location>
        <begin position="7"/>
        <end position="274"/>
    </location>
</feature>
<dbReference type="PANTHER" id="PTHR42748">
    <property type="entry name" value="NITROGEN METABOLITE REPRESSION PROTEIN NMRA FAMILY MEMBER"/>
    <property type="match status" value="1"/>
</dbReference>
<proteinExistence type="inferred from homology"/>
<dbReference type="InterPro" id="IPR036291">
    <property type="entry name" value="NAD(P)-bd_dom_sf"/>
</dbReference>
<dbReference type="Proteomes" id="UP000287166">
    <property type="component" value="Unassembled WGS sequence"/>
</dbReference>
<dbReference type="InParanoid" id="A0A401GN97"/>
<keyword evidence="5" id="KW-1185">Reference proteome</keyword>
<dbReference type="GeneID" id="38780556"/>
<dbReference type="SUPFAM" id="SSF51735">
    <property type="entry name" value="NAD(P)-binding Rossmann-fold domains"/>
    <property type="match status" value="1"/>
</dbReference>
<dbReference type="GO" id="GO:0005634">
    <property type="term" value="C:nucleus"/>
    <property type="evidence" value="ECO:0007669"/>
    <property type="project" value="TreeGrafter"/>
</dbReference>
<comment type="caution">
    <text evidence="4">The sequence shown here is derived from an EMBL/GenBank/DDBJ whole genome shotgun (WGS) entry which is preliminary data.</text>
</comment>
<dbReference type="STRING" id="139825.A0A401GN97"/>
<evidence type="ECO:0000259" key="3">
    <source>
        <dbReference type="Pfam" id="PF05368"/>
    </source>
</evidence>
<evidence type="ECO:0000256" key="1">
    <source>
        <dbReference type="ARBA" id="ARBA00006328"/>
    </source>
</evidence>
<dbReference type="AlphaFoldDB" id="A0A401GN97"/>
<dbReference type="RefSeq" id="XP_027614552.1">
    <property type="nucleotide sequence ID" value="XM_027758751.1"/>
</dbReference>
<dbReference type="Pfam" id="PF05368">
    <property type="entry name" value="NmrA"/>
    <property type="match status" value="1"/>
</dbReference>
<dbReference type="OrthoDB" id="300709at2759"/>
<evidence type="ECO:0000313" key="5">
    <source>
        <dbReference type="Proteomes" id="UP000287166"/>
    </source>
</evidence>